<evidence type="ECO:0000256" key="1">
    <source>
        <dbReference type="ARBA" id="ARBA00004141"/>
    </source>
</evidence>
<dbReference type="PANTHER" id="PTHR45638:SF11">
    <property type="entry name" value="CYCLIC NUCLEOTIDE-GATED CATION CHANNEL SUBUNIT A"/>
    <property type="match status" value="1"/>
</dbReference>
<dbReference type="GO" id="GO:0005221">
    <property type="term" value="F:intracellularly cyclic nucleotide-activated monoatomic cation channel activity"/>
    <property type="evidence" value="ECO:0007669"/>
    <property type="project" value="InterPro"/>
</dbReference>
<evidence type="ECO:0000256" key="6">
    <source>
        <dbReference type="ARBA" id="ARBA00023136"/>
    </source>
</evidence>
<evidence type="ECO:0000256" key="8">
    <source>
        <dbReference type="ARBA" id="ARBA00023303"/>
    </source>
</evidence>
<dbReference type="PROSITE" id="PS50042">
    <property type="entry name" value="CNMP_BINDING_3"/>
    <property type="match status" value="4"/>
</dbReference>
<feature type="transmembrane region" description="Helical" evidence="9">
    <location>
        <begin position="651"/>
        <end position="670"/>
    </location>
</feature>
<evidence type="ECO:0000313" key="12">
    <source>
        <dbReference type="Proteomes" id="UP000019132"/>
    </source>
</evidence>
<evidence type="ECO:0000256" key="5">
    <source>
        <dbReference type="ARBA" id="ARBA00023065"/>
    </source>
</evidence>
<feature type="transmembrane region" description="Helical" evidence="9">
    <location>
        <begin position="676"/>
        <end position="693"/>
    </location>
</feature>
<feature type="transmembrane region" description="Helical" evidence="9">
    <location>
        <begin position="245"/>
        <end position="268"/>
    </location>
</feature>
<dbReference type="STRING" id="431595.K3WNX2"/>
<reference evidence="11" key="3">
    <citation type="submission" date="2015-02" db="UniProtKB">
        <authorList>
            <consortium name="EnsemblProtists"/>
        </authorList>
    </citation>
    <scope>IDENTIFICATION</scope>
    <source>
        <strain evidence="11">DAOM BR144</strain>
    </source>
</reference>
<dbReference type="eggNOG" id="KOG0498">
    <property type="taxonomic scope" value="Eukaryota"/>
</dbReference>
<dbReference type="Gene3D" id="2.60.120.10">
    <property type="entry name" value="Jelly Rolls"/>
    <property type="match status" value="4"/>
</dbReference>
<evidence type="ECO:0000256" key="3">
    <source>
        <dbReference type="ARBA" id="ARBA00022692"/>
    </source>
</evidence>
<feature type="transmembrane region" description="Helical" evidence="9">
    <location>
        <begin position="1233"/>
        <end position="1250"/>
    </location>
</feature>
<feature type="transmembrane region" description="Helical" evidence="9">
    <location>
        <begin position="1888"/>
        <end position="1909"/>
    </location>
</feature>
<evidence type="ECO:0000256" key="2">
    <source>
        <dbReference type="ARBA" id="ARBA00022448"/>
    </source>
</evidence>
<feature type="domain" description="Cyclic nucleotide-binding" evidence="10">
    <location>
        <begin position="2114"/>
        <end position="2198"/>
    </location>
</feature>
<feature type="domain" description="Cyclic nucleotide-binding" evidence="10">
    <location>
        <begin position="997"/>
        <end position="1085"/>
    </location>
</feature>
<accession>K3WNX2</accession>
<keyword evidence="5" id="KW-0406">Ion transport</keyword>
<dbReference type="SMART" id="SM00100">
    <property type="entry name" value="cNMP"/>
    <property type="match status" value="4"/>
</dbReference>
<dbReference type="InterPro" id="IPR005821">
    <property type="entry name" value="Ion_trans_dom"/>
</dbReference>
<dbReference type="CDD" id="cd00038">
    <property type="entry name" value="CAP_ED"/>
    <property type="match status" value="4"/>
</dbReference>
<feature type="transmembrane region" description="Helical" evidence="9">
    <location>
        <begin position="1290"/>
        <end position="1311"/>
    </location>
</feature>
<dbReference type="InterPro" id="IPR018488">
    <property type="entry name" value="cNMP-bd_CS"/>
</dbReference>
<dbReference type="Pfam" id="PF00027">
    <property type="entry name" value="cNMP_binding"/>
    <property type="match status" value="4"/>
</dbReference>
<dbReference type="PANTHER" id="PTHR45638">
    <property type="entry name" value="CYCLIC NUCLEOTIDE-GATED CATION CHANNEL SUBUNIT A"/>
    <property type="match status" value="1"/>
</dbReference>
<evidence type="ECO:0000256" key="9">
    <source>
        <dbReference type="SAM" id="Phobius"/>
    </source>
</evidence>
<feature type="domain" description="Cyclic nucleotide-binding" evidence="10">
    <location>
        <begin position="347"/>
        <end position="445"/>
    </location>
</feature>
<dbReference type="VEuPathDB" id="FungiDB:PYU1_G006652"/>
<feature type="transmembrane region" description="Helical" evidence="9">
    <location>
        <begin position="175"/>
        <end position="195"/>
    </location>
</feature>
<dbReference type="InterPro" id="IPR050866">
    <property type="entry name" value="CNG_cation_channel"/>
</dbReference>
<feature type="transmembrane region" description="Helical" evidence="9">
    <location>
        <begin position="777"/>
        <end position="798"/>
    </location>
</feature>
<reference evidence="12" key="1">
    <citation type="journal article" date="2010" name="Genome Biol.">
        <title>Genome sequence of the necrotrophic plant pathogen Pythium ultimum reveals original pathogenicity mechanisms and effector repertoire.</title>
        <authorList>
            <person name="Levesque C.A."/>
            <person name="Brouwer H."/>
            <person name="Cano L."/>
            <person name="Hamilton J.P."/>
            <person name="Holt C."/>
            <person name="Huitema E."/>
            <person name="Raffaele S."/>
            <person name="Robideau G.P."/>
            <person name="Thines M."/>
            <person name="Win J."/>
            <person name="Zerillo M.M."/>
            <person name="Beakes G.W."/>
            <person name="Boore J.L."/>
            <person name="Busam D."/>
            <person name="Dumas B."/>
            <person name="Ferriera S."/>
            <person name="Fuerstenberg S.I."/>
            <person name="Gachon C.M."/>
            <person name="Gaulin E."/>
            <person name="Govers F."/>
            <person name="Grenville-Briggs L."/>
            <person name="Horner N."/>
            <person name="Hostetler J."/>
            <person name="Jiang R.H."/>
            <person name="Johnson J."/>
            <person name="Krajaejun T."/>
            <person name="Lin H."/>
            <person name="Meijer H.J."/>
            <person name="Moore B."/>
            <person name="Morris P."/>
            <person name="Phuntmart V."/>
            <person name="Puiu D."/>
            <person name="Shetty J."/>
            <person name="Stajich J.E."/>
            <person name="Tripathy S."/>
            <person name="Wawra S."/>
            <person name="van West P."/>
            <person name="Whitty B.R."/>
            <person name="Coutinho P.M."/>
            <person name="Henrissat B."/>
            <person name="Martin F."/>
            <person name="Thomas P.D."/>
            <person name="Tyler B.M."/>
            <person name="De Vries R.P."/>
            <person name="Kamoun S."/>
            <person name="Yandell M."/>
            <person name="Tisserat N."/>
            <person name="Buell C.R."/>
        </authorList>
    </citation>
    <scope>NUCLEOTIDE SEQUENCE</scope>
    <source>
        <strain evidence="12">DAOM:BR144</strain>
    </source>
</reference>
<dbReference type="PROSITE" id="PS00889">
    <property type="entry name" value="CNMP_BINDING_2"/>
    <property type="match status" value="1"/>
</dbReference>
<reference evidence="12" key="2">
    <citation type="submission" date="2010-04" db="EMBL/GenBank/DDBJ databases">
        <authorList>
            <person name="Buell R."/>
            <person name="Hamilton J."/>
            <person name="Hostetler J."/>
        </authorList>
    </citation>
    <scope>NUCLEOTIDE SEQUENCE [LARGE SCALE GENOMIC DNA]</scope>
    <source>
        <strain evidence="12">DAOM:BR144</strain>
    </source>
</reference>
<dbReference type="EMBL" id="GL376635">
    <property type="status" value="NOT_ANNOTATED_CDS"/>
    <property type="molecule type" value="Genomic_DNA"/>
</dbReference>
<protein>
    <recommendedName>
        <fullName evidence="10">Cyclic nucleotide-binding domain-containing protein</fullName>
    </recommendedName>
</protein>
<evidence type="ECO:0000259" key="10">
    <source>
        <dbReference type="PROSITE" id="PS50042"/>
    </source>
</evidence>
<feature type="transmembrane region" description="Helical" evidence="9">
    <location>
        <begin position="108"/>
        <end position="130"/>
    </location>
</feature>
<keyword evidence="2" id="KW-0813">Transport</keyword>
<feature type="transmembrane region" description="Helical" evidence="9">
    <location>
        <begin position="36"/>
        <end position="57"/>
    </location>
</feature>
<dbReference type="OMA" id="NACLFFK"/>
<dbReference type="InterPro" id="IPR000595">
    <property type="entry name" value="cNMP-bd_dom"/>
</dbReference>
<organism evidence="11 12">
    <name type="scientific">Globisporangium ultimum (strain ATCC 200006 / CBS 805.95 / DAOM BR144)</name>
    <name type="common">Pythium ultimum</name>
    <dbReference type="NCBI Taxonomy" id="431595"/>
    <lineage>
        <taxon>Eukaryota</taxon>
        <taxon>Sar</taxon>
        <taxon>Stramenopiles</taxon>
        <taxon>Oomycota</taxon>
        <taxon>Peronosporomycetes</taxon>
        <taxon>Pythiales</taxon>
        <taxon>Pythiaceae</taxon>
        <taxon>Globisporangium</taxon>
    </lineage>
</organism>
<dbReference type="SUPFAM" id="SSF51206">
    <property type="entry name" value="cAMP-binding domain-like"/>
    <property type="match status" value="4"/>
</dbReference>
<comment type="subcellular location">
    <subcellularLocation>
        <location evidence="1">Membrane</location>
        <topology evidence="1">Multi-pass membrane protein</topology>
    </subcellularLocation>
</comment>
<proteinExistence type="predicted"/>
<keyword evidence="3 9" id="KW-0812">Transmembrane</keyword>
<dbReference type="GO" id="GO:0044877">
    <property type="term" value="F:protein-containing complex binding"/>
    <property type="evidence" value="ECO:0007669"/>
    <property type="project" value="TreeGrafter"/>
</dbReference>
<name>K3WNX2_GLOUD</name>
<dbReference type="HOGENOM" id="CLU_001032_0_0_1"/>
<keyword evidence="12" id="KW-1185">Reference proteome</keyword>
<sequence length="2374" mass="269818">MSNAKKGSFASRNGFSEPVLWNAFDPHSKFIKVWRLVLFCCLIYEAFLLPYAVTFISSSGASLSKTREFQFFYAIEVLFCVDFYVKLNTGYYEDGNIHLDTRKSRLKYIKSLGFVLDVLAVVPLSLLPMAHPWSMTHEAWLETHKVLRMWRIPKYFSNLEDVYSKNFILLKLLKVLLGTAFVAHTIACARFSFAWDKDGQNVWLPPATFKLKSSRSQYLISLFWSCGLLTGVFGGELPRYNDEFLFTILVVMIGFALFTYLCATLFVLSKSESSQTVIAQARINQLKHLLSFHHVPDVLQAQAVEFIKRHYTDAESNDREVIKLLCPSISKDIQVELLKGMMSRIPLFKECNEQFIIALTSLLEMISLPAHYTLFNAGDAGDCMYVVNSGVLHILVNEVKVRELRQGSFFGEVSVFSKRPRSATVVTTSYCTLYRLSRFHTERVLEGYPHYAVLISKTVDEIVNQRQNGAAGDKNAAEDFMLNTLYQLSTEPPAKRRTLKKQKSIGDLIKLSKTKPTFGRSKSSQNVSAARHAEFSVSRVSMNEKRELSTSPIVLPKIAPRKKAPLMHSNSVFTDRLTSTVSSLIQRVKPAEVGPSPQDAIRGFYDKLSDRMQQQQRDGRSMAPMWSKLLMKKSIDAASPIRQRWLLGLQLHLLFNWVFIPSLLAFPLLGCSTPPLVILHGAADLLLLVDLYLNCHLTFTADDHEKVTQPVKTALHYFRGAFVIDLLCLLPYEVLLLGVDLPRPEILRIPRLLRAWHAHGHLREWTLSFRLCNVDKLVSTIVLFFVFLHLVTCLHFSLTFVEGFSAEPDGWLPFDNLDLRQVELEFGNVVFRNARNATISDTQVSSIVTMQYMRSLYLATTTLTAIGKTVEPASDLQYEIALVLMFCGFAWVAFLINTVQKRFTASALEQKEFLVTRTRIQKFLRCQNAPDEVHNRVNAFLDFWWSSHRGATVSEILNELPETIKRPVLRSMCKSALQTISLLNGVRPSLDELEQVFVDNVKFILYGQGETIYRQGDYASGLFFLLEGDVVIISNGGTPRSIPKGGFIGTASLHLNESSVSYAERLTAITGCILLFLGREHLNAMHKAFPTLSMALKSLEKRLIDSKLAKAQEIDPERTASVIAGSQIDTLERKILKRLGLEEVVFDPDAASTPFWEFAMFVLMSIQSFKVIFDICFSVQQPRVVASDATLALLELAFCLDLFFQSRLGYYQYGNKVMELKLIKKRYFCSKQFVLDIAAIVPLFVVNWMVPFSGRKEMLNLNKLLRLFRAPRAFENIENRYLNRMLELRIIKLVFFSFLLSHFFGCIWFNFDPSATSVDGVEYGSNKWMSDTALADAIWSLKYSTAMFWSFGIMSASYSGEMPKSSVQCVFTVATLLCGFFLFAFIVGNLSDVVDLMDADTRDFNAKLSSLRHMLAHFQLPLSIEDKLKTFYFFQRFHTITQEHILERCLPPSLLTDIRLVHLQSMIMKVAFLSGMEGSVTRMLVSQFSQVLVVKDQFVCRYGEEGNDMFFVFTGVLEVLVPLETLKRKLSSEQKAMPTPTSFQKYFSDVDPKKPHSMSQMKKVNELTAGSYFGEVAMFTNKPRSAHTRSKTSCVLYKLSRRSLELVFERYPDWKIKVHEIVTIQQEQQHLRNLYMEEQQDVSAMAAAAATEIQQLDCLEMPQQQSHHKLSSAERQHTLSNRLLASSKKLMRVSSRNSSISVATGSTSLRGARSTATVVSSSAASTESLRFGQKPSPLWIDKLLQCTEAQSAFHLLWLKVIALGTVSMAIAVPYRISFDLLDRFGVLPIAERVLELACEVLFAWDIWVNWNMREGTASMELYEQRHRLAYKKGRLWWDVIAAFPIDHFLSDFYESPWFRINRCLKLVNFSHYMKEINRRSVSYEKNRIATLWILYFVLTHWCTCAYFALCRVTRAEEQRDRDPNNWHNWSPPNAILAPQAEDASFQWMVLRFIRGFFFSATVFARRGKTFAPNNGFESMFSTSVAFVGLLMMSFMVGEIANLYTSYISNEVEFRKNHIAVDLYLERWHVSRQLKKRAHVFLSSLWSSHRGVNYQAIFDEIPQLIRTESIEFIASQPLQTFLASVFRPFATTHPHDHELEALLHAMSHHLKYEGYPRDECVLVEGSVSKAMYFVVKGHLISRSVPLFVSGQQLGEVRLTTGDFFGEQGLLGYSVSKCTVKTVRACDLLSLSSEALLNVILSRPLFQTALSIAVEAYREMCTREHLGAIPVKTEEDWGVIIFKILEKRKKLWLDEAQADEGSSTIAGGTWKTSGVQAGLEVGLMALHKPTDCLRAFKMMLQLIVTRGMLFGCTESLHSTRSQYQDNLPLMAAASYGRLNPTSAARVFSNATALANDSATEASDTSTQIMANTITLS</sequence>
<dbReference type="PROSITE" id="PS00888">
    <property type="entry name" value="CNMP_BINDING_1"/>
    <property type="match status" value="1"/>
</dbReference>
<feature type="transmembrane region" description="Helical" evidence="9">
    <location>
        <begin position="1976"/>
        <end position="1996"/>
    </location>
</feature>
<dbReference type="InterPro" id="IPR018490">
    <property type="entry name" value="cNMP-bd_dom_sf"/>
</dbReference>
<keyword evidence="8" id="KW-0407">Ion channel</keyword>
<feature type="transmembrane region" description="Helical" evidence="9">
    <location>
        <begin position="216"/>
        <end position="233"/>
    </location>
</feature>
<dbReference type="InParanoid" id="K3WNX2"/>
<feature type="domain" description="Cyclic nucleotide-binding" evidence="10">
    <location>
        <begin position="1472"/>
        <end position="1608"/>
    </location>
</feature>
<keyword evidence="7" id="KW-1071">Ligand-gated ion channel</keyword>
<feature type="transmembrane region" description="Helical" evidence="9">
    <location>
        <begin position="1337"/>
        <end position="1358"/>
    </location>
</feature>
<dbReference type="Pfam" id="PF00520">
    <property type="entry name" value="Ion_trans"/>
    <property type="match status" value="2"/>
</dbReference>
<keyword evidence="4 9" id="KW-1133">Transmembrane helix</keyword>
<keyword evidence="6 9" id="KW-0472">Membrane</keyword>
<dbReference type="GO" id="GO:0016020">
    <property type="term" value="C:membrane"/>
    <property type="evidence" value="ECO:0007669"/>
    <property type="project" value="UniProtKB-SubCell"/>
</dbReference>
<evidence type="ECO:0000256" key="7">
    <source>
        <dbReference type="ARBA" id="ARBA00023286"/>
    </source>
</evidence>
<dbReference type="Proteomes" id="UP000019132">
    <property type="component" value="Unassembled WGS sequence"/>
</dbReference>
<dbReference type="eggNOG" id="KOG0500">
    <property type="taxonomic scope" value="Eukaryota"/>
</dbReference>
<evidence type="ECO:0000256" key="4">
    <source>
        <dbReference type="ARBA" id="ARBA00022989"/>
    </source>
</evidence>
<dbReference type="SUPFAM" id="SSF81324">
    <property type="entry name" value="Voltage-gated potassium channels"/>
    <property type="match status" value="4"/>
</dbReference>
<dbReference type="Gene3D" id="1.10.287.630">
    <property type="entry name" value="Helix hairpin bin"/>
    <property type="match status" value="2"/>
</dbReference>
<feature type="transmembrane region" description="Helical" evidence="9">
    <location>
        <begin position="69"/>
        <end position="87"/>
    </location>
</feature>
<feature type="transmembrane region" description="Helical" evidence="9">
    <location>
        <begin position="1370"/>
        <end position="1390"/>
    </location>
</feature>
<dbReference type="InterPro" id="IPR014710">
    <property type="entry name" value="RmlC-like_jellyroll"/>
</dbReference>
<dbReference type="EnsemblProtists" id="PYU1_T006664">
    <property type="protein sequence ID" value="PYU1_T006664"/>
    <property type="gene ID" value="PYU1_G006652"/>
</dbReference>
<dbReference type="Gene3D" id="1.10.287.70">
    <property type="match status" value="4"/>
</dbReference>
<evidence type="ECO:0000313" key="11">
    <source>
        <dbReference type="EnsemblProtists" id="PYU1_T006664"/>
    </source>
</evidence>